<dbReference type="PRINTS" id="PR00111">
    <property type="entry name" value="ABHYDROLASE"/>
</dbReference>
<dbReference type="InterPro" id="IPR026968">
    <property type="entry name" value="PcaD/CatD"/>
</dbReference>
<dbReference type="GO" id="GO:0016020">
    <property type="term" value="C:membrane"/>
    <property type="evidence" value="ECO:0007669"/>
    <property type="project" value="TreeGrafter"/>
</dbReference>
<dbReference type="InterPro" id="IPR050266">
    <property type="entry name" value="AB_hydrolase_sf"/>
</dbReference>
<dbReference type="PANTHER" id="PTHR43798">
    <property type="entry name" value="MONOACYLGLYCEROL LIPASE"/>
    <property type="match status" value="1"/>
</dbReference>
<dbReference type="SUPFAM" id="SSF53474">
    <property type="entry name" value="alpha/beta-Hydrolases"/>
    <property type="match status" value="1"/>
</dbReference>
<dbReference type="Gene3D" id="3.40.50.1820">
    <property type="entry name" value="alpha/beta hydrolase"/>
    <property type="match status" value="1"/>
</dbReference>
<feature type="domain" description="AB hydrolase-1" evidence="2">
    <location>
        <begin position="22"/>
        <end position="246"/>
    </location>
</feature>
<protein>
    <submittedName>
        <fullName evidence="3">3-oxoadipate enol-lactonase</fullName>
    </submittedName>
</protein>
<evidence type="ECO:0000313" key="3">
    <source>
        <dbReference type="EMBL" id="KNE23105.1"/>
    </source>
</evidence>
<organism evidence="3 4">
    <name type="scientific">Achromobacter spanius</name>
    <dbReference type="NCBI Taxonomy" id="217203"/>
    <lineage>
        <taxon>Bacteria</taxon>
        <taxon>Pseudomonadati</taxon>
        <taxon>Pseudomonadota</taxon>
        <taxon>Betaproteobacteria</taxon>
        <taxon>Burkholderiales</taxon>
        <taxon>Alcaligenaceae</taxon>
        <taxon>Achromobacter</taxon>
    </lineage>
</organism>
<evidence type="ECO:0000259" key="2">
    <source>
        <dbReference type="Pfam" id="PF00561"/>
    </source>
</evidence>
<name>A0AAW3HXJ6_9BURK</name>
<dbReference type="Proteomes" id="UP000037511">
    <property type="component" value="Unassembled WGS sequence"/>
</dbReference>
<dbReference type="AlphaFoldDB" id="A0AAW3HXJ6"/>
<dbReference type="GO" id="GO:0047570">
    <property type="term" value="F:3-oxoadipate enol-lactonase activity"/>
    <property type="evidence" value="ECO:0007669"/>
    <property type="project" value="InterPro"/>
</dbReference>
<dbReference type="Pfam" id="PF00561">
    <property type="entry name" value="Abhydrolase_1"/>
    <property type="match status" value="1"/>
</dbReference>
<dbReference type="InterPro" id="IPR029058">
    <property type="entry name" value="AB_hydrolase_fold"/>
</dbReference>
<dbReference type="RefSeq" id="WP_050450212.1">
    <property type="nucleotide sequence ID" value="NZ_LGVG01000070.1"/>
</dbReference>
<dbReference type="InterPro" id="IPR000073">
    <property type="entry name" value="AB_hydrolase_1"/>
</dbReference>
<evidence type="ECO:0000313" key="4">
    <source>
        <dbReference type="Proteomes" id="UP000037511"/>
    </source>
</evidence>
<dbReference type="PANTHER" id="PTHR43798:SF31">
    <property type="entry name" value="AB HYDROLASE SUPERFAMILY PROTEIN YCLE"/>
    <property type="match status" value="1"/>
</dbReference>
<sequence>MAYADLSQARLFYVIDGPADAPVLVLSNSLGTCSDMWARQIPELTKHFRVLRYDTRGHGKSSIPDGEYTFAQLAGDVAELLAHLNIKRAHFCGLSMGGPTGIALALAHPELVGKLVLCNTAARIGSVEGWSTRIAAVADQTLEKMAPTLVERWLTDDYRAAEPGLTQVLIDMLRRTPDAGYSANCAALRDADYREQVSAITAPTLVISSTHDLAATPAQGKELAAAIPGARYVELNTSHISNWEQPEAFTRAVVDFLTE</sequence>
<gene>
    <name evidence="3" type="ORF">AFM18_28190</name>
</gene>
<keyword evidence="1" id="KW-0378">Hydrolase</keyword>
<dbReference type="EMBL" id="LGVG01000070">
    <property type="protein sequence ID" value="KNE23105.1"/>
    <property type="molecule type" value="Genomic_DNA"/>
</dbReference>
<accession>A0AAW3HXJ6</accession>
<reference evidence="3 4" key="1">
    <citation type="submission" date="2015-07" db="EMBL/GenBank/DDBJ databases">
        <title>Draft genome of Achromobacter spanius.</title>
        <authorList>
            <person name="Wang X."/>
        </authorList>
    </citation>
    <scope>NUCLEOTIDE SEQUENCE [LARGE SCALE GENOMIC DNA]</scope>
    <source>
        <strain evidence="3 4">CGMCC9173</strain>
    </source>
</reference>
<evidence type="ECO:0000256" key="1">
    <source>
        <dbReference type="ARBA" id="ARBA00022801"/>
    </source>
</evidence>
<dbReference type="NCBIfam" id="TIGR02427">
    <property type="entry name" value="protocat_pcaD"/>
    <property type="match status" value="1"/>
</dbReference>
<dbReference type="GO" id="GO:0042952">
    <property type="term" value="P:beta-ketoadipate pathway"/>
    <property type="evidence" value="ECO:0007669"/>
    <property type="project" value="InterPro"/>
</dbReference>
<comment type="caution">
    <text evidence="3">The sequence shown here is derived from an EMBL/GenBank/DDBJ whole genome shotgun (WGS) entry which is preliminary data.</text>
</comment>
<proteinExistence type="predicted"/>